<dbReference type="InterPro" id="IPR001173">
    <property type="entry name" value="Glyco_trans_2-like"/>
</dbReference>
<organism evidence="2 3">
    <name type="scientific">Celeribacter neptunius</name>
    <dbReference type="NCBI Taxonomy" id="588602"/>
    <lineage>
        <taxon>Bacteria</taxon>
        <taxon>Pseudomonadati</taxon>
        <taxon>Pseudomonadota</taxon>
        <taxon>Alphaproteobacteria</taxon>
        <taxon>Rhodobacterales</taxon>
        <taxon>Roseobacteraceae</taxon>
        <taxon>Celeribacter</taxon>
    </lineage>
</organism>
<dbReference type="PANTHER" id="PTHR22916:SF3">
    <property type="entry name" value="UDP-GLCNAC:BETAGAL BETA-1,3-N-ACETYLGLUCOSAMINYLTRANSFERASE-LIKE PROTEIN 1"/>
    <property type="match status" value="1"/>
</dbReference>
<dbReference type="SUPFAM" id="SSF53448">
    <property type="entry name" value="Nucleotide-diphospho-sugar transferases"/>
    <property type="match status" value="1"/>
</dbReference>
<feature type="domain" description="Glycosyltransferase 2-like" evidence="1">
    <location>
        <begin position="4"/>
        <end position="133"/>
    </location>
</feature>
<reference evidence="3" key="1">
    <citation type="submission" date="2016-10" db="EMBL/GenBank/DDBJ databases">
        <authorList>
            <person name="Varghese N."/>
            <person name="Submissions S."/>
        </authorList>
    </citation>
    <scope>NUCLEOTIDE SEQUENCE [LARGE SCALE GENOMIC DNA]</scope>
    <source>
        <strain evidence="3">DSM 26471</strain>
    </source>
</reference>
<gene>
    <name evidence="2" type="ORF">SAMN04487991_2602</name>
</gene>
<sequence length="296" mass="33927">MLDVLIPHFNDAEALDLSLRSVAAQTWRGKVRVIVVDDGSPSDELRRAEAIISSCDLDIELIKQPENRGRPATRNTLLSASDARFIAWLDAGDTWYEKKLETQFNTLYKQVYDGQDLSRIWVTCNYDWQWVGGRRRKVTQTTSGDQLKHLYVGDRLRAYLWTLLGTREAFNLVSGFDERLPRLQDLDYFISFVRGGGRLISAESSDALCCYFKSDVGRNAQEIRDCYETIFSKHGPSLNRFGVKFVRRAKAKADFVAARFAKNNRTPLVSLGFRMHAFGMDPRYTLYRAKKSLRNG</sequence>
<evidence type="ECO:0000313" key="3">
    <source>
        <dbReference type="Proteomes" id="UP000199630"/>
    </source>
</evidence>
<evidence type="ECO:0000313" key="2">
    <source>
        <dbReference type="EMBL" id="SFJ62493.1"/>
    </source>
</evidence>
<dbReference type="Pfam" id="PF00535">
    <property type="entry name" value="Glycos_transf_2"/>
    <property type="match status" value="1"/>
</dbReference>
<keyword evidence="3" id="KW-1185">Reference proteome</keyword>
<keyword evidence="2" id="KW-0808">Transferase</keyword>
<dbReference type="RefSeq" id="WP_090061118.1">
    <property type="nucleotide sequence ID" value="NZ_FORH01000004.1"/>
</dbReference>
<protein>
    <submittedName>
        <fullName evidence="2">Glycosyltransferase involved in cell wall bisynthesis</fullName>
    </submittedName>
</protein>
<proteinExistence type="predicted"/>
<dbReference type="STRING" id="588602.SAMN04487991_2602"/>
<dbReference type="OrthoDB" id="5291101at2"/>
<dbReference type="PANTHER" id="PTHR22916">
    <property type="entry name" value="GLYCOSYLTRANSFERASE"/>
    <property type="match status" value="1"/>
</dbReference>
<dbReference type="GO" id="GO:0016758">
    <property type="term" value="F:hexosyltransferase activity"/>
    <property type="evidence" value="ECO:0007669"/>
    <property type="project" value="UniProtKB-ARBA"/>
</dbReference>
<dbReference type="CDD" id="cd00761">
    <property type="entry name" value="Glyco_tranf_GTA_type"/>
    <property type="match status" value="1"/>
</dbReference>
<dbReference type="InterPro" id="IPR029044">
    <property type="entry name" value="Nucleotide-diphossugar_trans"/>
</dbReference>
<name>A0A1I3SVU8_9RHOB</name>
<dbReference type="Proteomes" id="UP000199630">
    <property type="component" value="Unassembled WGS sequence"/>
</dbReference>
<evidence type="ECO:0000259" key="1">
    <source>
        <dbReference type="Pfam" id="PF00535"/>
    </source>
</evidence>
<accession>A0A1I3SVU8</accession>
<dbReference type="Gene3D" id="3.90.550.10">
    <property type="entry name" value="Spore Coat Polysaccharide Biosynthesis Protein SpsA, Chain A"/>
    <property type="match status" value="1"/>
</dbReference>
<dbReference type="AlphaFoldDB" id="A0A1I3SVU8"/>
<dbReference type="EMBL" id="FORH01000004">
    <property type="protein sequence ID" value="SFJ62493.1"/>
    <property type="molecule type" value="Genomic_DNA"/>
</dbReference>